<evidence type="ECO:0000313" key="1">
    <source>
        <dbReference type="EMBL" id="EPR70441.1"/>
    </source>
</evidence>
<proteinExistence type="predicted"/>
<dbReference type="AlphaFoldDB" id="S7VKH2"/>
<gene>
    <name evidence="1" type="ORF">ADICYQ_1020</name>
</gene>
<comment type="caution">
    <text evidence="1">The sequence shown here is derived from an EMBL/GenBank/DDBJ whole genome shotgun (WGS) entry which is preliminary data.</text>
</comment>
<name>S7VKH2_9BACT</name>
<evidence type="ECO:0000313" key="2">
    <source>
        <dbReference type="Proteomes" id="UP000014974"/>
    </source>
</evidence>
<accession>S7VKH2</accession>
<dbReference type="Proteomes" id="UP000014974">
    <property type="component" value="Unassembled WGS sequence"/>
</dbReference>
<protein>
    <submittedName>
        <fullName evidence="1">Uncharacterized protein</fullName>
    </submittedName>
</protein>
<dbReference type="EMBL" id="ATNM01000042">
    <property type="protein sequence ID" value="EPR70441.1"/>
    <property type="molecule type" value="Genomic_DNA"/>
</dbReference>
<organism evidence="1 2">
    <name type="scientific">Cyclobacterium qasimii M12-11B</name>
    <dbReference type="NCBI Taxonomy" id="641524"/>
    <lineage>
        <taxon>Bacteria</taxon>
        <taxon>Pseudomonadati</taxon>
        <taxon>Bacteroidota</taxon>
        <taxon>Cytophagia</taxon>
        <taxon>Cytophagales</taxon>
        <taxon>Cyclobacteriaceae</taxon>
        <taxon>Cyclobacterium</taxon>
    </lineage>
</organism>
<reference evidence="1 2" key="1">
    <citation type="journal article" date="2013" name="Genome Announc.">
        <title>Draft Genome Sequence of Cyclobacterium qasimii Strain M12-11BT, Isolated from Arctic Marine Sediment.</title>
        <authorList>
            <person name="Shivaji S."/>
            <person name="Ara S."/>
            <person name="Singh A."/>
            <person name="Kumar Pinnaka A."/>
        </authorList>
    </citation>
    <scope>NUCLEOTIDE SEQUENCE [LARGE SCALE GENOMIC DNA]</scope>
    <source>
        <strain evidence="1 2">M12-11B</strain>
    </source>
</reference>
<sequence>MAALQTNGFKSLLICFCCVLESLIRVENGPLDIPLSC</sequence>